<evidence type="ECO:0000313" key="2">
    <source>
        <dbReference type="Proteomes" id="UP001359559"/>
    </source>
</evidence>
<gene>
    <name evidence="1" type="ORF">RJT34_22627</name>
</gene>
<reference evidence="1 2" key="1">
    <citation type="submission" date="2024-01" db="EMBL/GenBank/DDBJ databases">
        <title>The genomes of 5 underutilized Papilionoideae crops provide insights into root nodulation and disease resistance.</title>
        <authorList>
            <person name="Yuan L."/>
        </authorList>
    </citation>
    <scope>NUCLEOTIDE SEQUENCE [LARGE SCALE GENOMIC DNA]</scope>
    <source>
        <strain evidence="1">LY-2023</strain>
        <tissue evidence="1">Leaf</tissue>
    </source>
</reference>
<keyword evidence="2" id="KW-1185">Reference proteome</keyword>
<name>A0AAN9IFR4_CLITE</name>
<dbReference type="AlphaFoldDB" id="A0AAN9IFR4"/>
<sequence length="73" mass="7922">MHRYKLRPPLSSPPFLCSSVLTAMLSPLCHVTLRQLSASAIAIVCLVKMNMQQFVGQMASTRDITAENGGCSI</sequence>
<accession>A0AAN9IFR4</accession>
<proteinExistence type="predicted"/>
<organism evidence="1 2">
    <name type="scientific">Clitoria ternatea</name>
    <name type="common">Butterfly pea</name>
    <dbReference type="NCBI Taxonomy" id="43366"/>
    <lineage>
        <taxon>Eukaryota</taxon>
        <taxon>Viridiplantae</taxon>
        <taxon>Streptophyta</taxon>
        <taxon>Embryophyta</taxon>
        <taxon>Tracheophyta</taxon>
        <taxon>Spermatophyta</taxon>
        <taxon>Magnoliopsida</taxon>
        <taxon>eudicotyledons</taxon>
        <taxon>Gunneridae</taxon>
        <taxon>Pentapetalae</taxon>
        <taxon>rosids</taxon>
        <taxon>fabids</taxon>
        <taxon>Fabales</taxon>
        <taxon>Fabaceae</taxon>
        <taxon>Papilionoideae</taxon>
        <taxon>50 kb inversion clade</taxon>
        <taxon>NPAAA clade</taxon>
        <taxon>indigoferoid/millettioid clade</taxon>
        <taxon>Phaseoleae</taxon>
        <taxon>Clitoria</taxon>
    </lineage>
</organism>
<comment type="caution">
    <text evidence="1">The sequence shown here is derived from an EMBL/GenBank/DDBJ whole genome shotgun (WGS) entry which is preliminary data.</text>
</comment>
<evidence type="ECO:0000313" key="1">
    <source>
        <dbReference type="EMBL" id="KAK7277612.1"/>
    </source>
</evidence>
<dbReference type="EMBL" id="JAYKXN010000006">
    <property type="protein sequence ID" value="KAK7277612.1"/>
    <property type="molecule type" value="Genomic_DNA"/>
</dbReference>
<protein>
    <submittedName>
        <fullName evidence="1">Uncharacterized protein</fullName>
    </submittedName>
</protein>
<dbReference type="Proteomes" id="UP001359559">
    <property type="component" value="Unassembled WGS sequence"/>
</dbReference>